<dbReference type="EMBL" id="ADVG01000004">
    <property type="protein sequence ID" value="EFH82691.1"/>
    <property type="molecule type" value="Genomic_DNA"/>
</dbReference>
<keyword evidence="4" id="KW-1185">Reference proteome</keyword>
<dbReference type="GO" id="GO:0003677">
    <property type="term" value="F:DNA binding"/>
    <property type="evidence" value="ECO:0007669"/>
    <property type="project" value="UniProtKB-KW"/>
</dbReference>
<protein>
    <submittedName>
        <fullName evidence="3">Transcriptional regulator, XRE family</fullName>
    </submittedName>
</protein>
<organism evidence="3 4">
    <name type="scientific">Ktedonobacter racemifer DSM 44963</name>
    <dbReference type="NCBI Taxonomy" id="485913"/>
    <lineage>
        <taxon>Bacteria</taxon>
        <taxon>Bacillati</taxon>
        <taxon>Chloroflexota</taxon>
        <taxon>Ktedonobacteria</taxon>
        <taxon>Ktedonobacterales</taxon>
        <taxon>Ktedonobacteraceae</taxon>
        <taxon>Ktedonobacter</taxon>
    </lineage>
</organism>
<evidence type="ECO:0000256" key="1">
    <source>
        <dbReference type="ARBA" id="ARBA00023125"/>
    </source>
</evidence>
<evidence type="ECO:0000313" key="3">
    <source>
        <dbReference type="EMBL" id="EFH82691.1"/>
    </source>
</evidence>
<dbReference type="Gene3D" id="1.10.260.40">
    <property type="entry name" value="lambda repressor-like DNA-binding domains"/>
    <property type="match status" value="2"/>
</dbReference>
<name>D6U1P7_KTERA</name>
<dbReference type="AlphaFoldDB" id="D6U1P7"/>
<dbReference type="InParanoid" id="D6U1P7"/>
<dbReference type="STRING" id="485913.Krac_3529"/>
<comment type="caution">
    <text evidence="3">The sequence shown here is derived from an EMBL/GenBank/DDBJ whole genome shotgun (WGS) entry which is preliminary data.</text>
</comment>
<dbReference type="Proteomes" id="UP000004508">
    <property type="component" value="Unassembled WGS sequence"/>
</dbReference>
<dbReference type="OrthoDB" id="137340at2"/>
<sequence length="126" mass="14603">MKNVLKRARELSGYSQREIADALGVAVTTISRWENGHVESMPYYRRKLAALYEKKPGELFPALMIGKMIDLPPEEQQPEGRGKHPNFLRRERRLRNWSQEDLAEKIGAARGSISRWEQKEQGAKRL</sequence>
<dbReference type="RefSeq" id="WP_007921013.1">
    <property type="nucleotide sequence ID" value="NZ_ADVG01000004.1"/>
</dbReference>
<proteinExistence type="predicted"/>
<dbReference type="InterPro" id="IPR001387">
    <property type="entry name" value="Cro/C1-type_HTH"/>
</dbReference>
<reference evidence="3 4" key="1">
    <citation type="journal article" date="2011" name="Stand. Genomic Sci.">
        <title>Non-contiguous finished genome sequence and contextual data of the filamentous soil bacterium Ktedonobacter racemifer type strain (SOSP1-21).</title>
        <authorList>
            <person name="Chang Y.J."/>
            <person name="Land M."/>
            <person name="Hauser L."/>
            <person name="Chertkov O."/>
            <person name="Del Rio T.G."/>
            <person name="Nolan M."/>
            <person name="Copeland A."/>
            <person name="Tice H."/>
            <person name="Cheng J.F."/>
            <person name="Lucas S."/>
            <person name="Han C."/>
            <person name="Goodwin L."/>
            <person name="Pitluck S."/>
            <person name="Ivanova N."/>
            <person name="Ovchinikova G."/>
            <person name="Pati A."/>
            <person name="Chen A."/>
            <person name="Palaniappan K."/>
            <person name="Mavromatis K."/>
            <person name="Liolios K."/>
            <person name="Brettin T."/>
            <person name="Fiebig A."/>
            <person name="Rohde M."/>
            <person name="Abt B."/>
            <person name="Goker M."/>
            <person name="Detter J.C."/>
            <person name="Woyke T."/>
            <person name="Bristow J."/>
            <person name="Eisen J.A."/>
            <person name="Markowitz V."/>
            <person name="Hugenholtz P."/>
            <person name="Kyrpides N.C."/>
            <person name="Klenk H.P."/>
            <person name="Lapidus A."/>
        </authorList>
    </citation>
    <scope>NUCLEOTIDE SEQUENCE [LARGE SCALE GENOMIC DNA]</scope>
    <source>
        <strain evidence="4">DSM 44963</strain>
    </source>
</reference>
<dbReference type="PROSITE" id="PS50943">
    <property type="entry name" value="HTH_CROC1"/>
    <property type="match status" value="2"/>
</dbReference>
<evidence type="ECO:0000259" key="2">
    <source>
        <dbReference type="PROSITE" id="PS50943"/>
    </source>
</evidence>
<dbReference type="PANTHER" id="PTHR46558:SF4">
    <property type="entry name" value="DNA-BIDING PHAGE PROTEIN"/>
    <property type="match status" value="1"/>
</dbReference>
<dbReference type="SUPFAM" id="SSF47413">
    <property type="entry name" value="lambda repressor-like DNA-binding domains"/>
    <property type="match status" value="2"/>
</dbReference>
<dbReference type="Pfam" id="PF01381">
    <property type="entry name" value="HTH_3"/>
    <property type="match status" value="2"/>
</dbReference>
<feature type="domain" description="HTH cro/C1-type" evidence="2">
    <location>
        <begin position="88"/>
        <end position="118"/>
    </location>
</feature>
<feature type="domain" description="HTH cro/C1-type" evidence="2">
    <location>
        <begin position="5"/>
        <end position="59"/>
    </location>
</feature>
<evidence type="ECO:0000313" key="4">
    <source>
        <dbReference type="Proteomes" id="UP000004508"/>
    </source>
</evidence>
<dbReference type="SMART" id="SM00530">
    <property type="entry name" value="HTH_XRE"/>
    <property type="match status" value="2"/>
</dbReference>
<dbReference type="PANTHER" id="PTHR46558">
    <property type="entry name" value="TRACRIPTIONAL REGULATORY PROTEIN-RELATED-RELATED"/>
    <property type="match status" value="1"/>
</dbReference>
<dbReference type="CDD" id="cd00093">
    <property type="entry name" value="HTH_XRE"/>
    <property type="match status" value="2"/>
</dbReference>
<keyword evidence="1" id="KW-0238">DNA-binding</keyword>
<dbReference type="InterPro" id="IPR010982">
    <property type="entry name" value="Lambda_DNA-bd_dom_sf"/>
</dbReference>
<gene>
    <name evidence="3" type="ORF">Krac_3529</name>
</gene>
<accession>D6U1P7</accession>